<dbReference type="Pfam" id="PF07645">
    <property type="entry name" value="EGF_CA"/>
    <property type="match status" value="1"/>
</dbReference>
<evidence type="ECO:0000256" key="4">
    <source>
        <dbReference type="ARBA" id="ARBA00023157"/>
    </source>
</evidence>
<proteinExistence type="predicted"/>
<evidence type="ECO:0000259" key="7">
    <source>
        <dbReference type="PROSITE" id="PS50026"/>
    </source>
</evidence>
<reference evidence="8" key="1">
    <citation type="submission" date="2025-08" db="UniProtKB">
        <authorList>
            <consortium name="Ensembl"/>
        </authorList>
    </citation>
    <scope>IDENTIFICATION</scope>
</reference>
<evidence type="ECO:0000256" key="3">
    <source>
        <dbReference type="ARBA" id="ARBA00022737"/>
    </source>
</evidence>
<dbReference type="SUPFAM" id="SSF57196">
    <property type="entry name" value="EGF/Laminin"/>
    <property type="match status" value="1"/>
</dbReference>
<evidence type="ECO:0000313" key="9">
    <source>
        <dbReference type="Proteomes" id="UP000261360"/>
    </source>
</evidence>
<dbReference type="InterPro" id="IPR000152">
    <property type="entry name" value="EGF-type_Asp/Asn_hydroxyl_site"/>
</dbReference>
<dbReference type="InterPro" id="IPR018097">
    <property type="entry name" value="EGF_Ca-bd_CS"/>
</dbReference>
<keyword evidence="9" id="KW-1185">Reference proteome</keyword>
<dbReference type="CDD" id="cd00054">
    <property type="entry name" value="EGF_CA"/>
    <property type="match status" value="1"/>
</dbReference>
<dbReference type="PROSITE" id="PS50026">
    <property type="entry name" value="EGF_3"/>
    <property type="match status" value="1"/>
</dbReference>
<dbReference type="PROSITE" id="PS00010">
    <property type="entry name" value="ASX_HYDROXYL"/>
    <property type="match status" value="1"/>
</dbReference>
<keyword evidence="2" id="KW-0732">Signal</keyword>
<sequence>MLVVSSCSDPHIEPLSPLPDINECTNKTVCGDHAFCQNLIGTYLCVCDMGFTTTADGKACVGIHIFKAEQNVTLCSGCLSSASGGEAPPCG</sequence>
<evidence type="ECO:0000256" key="6">
    <source>
        <dbReference type="PROSITE-ProRule" id="PRU00076"/>
    </source>
</evidence>
<evidence type="ECO:0000313" key="8">
    <source>
        <dbReference type="Ensembl" id="ENSSLDP00000001631.1"/>
    </source>
</evidence>
<evidence type="ECO:0000256" key="1">
    <source>
        <dbReference type="ARBA" id="ARBA00022536"/>
    </source>
</evidence>
<evidence type="ECO:0000256" key="5">
    <source>
        <dbReference type="ARBA" id="ARBA00023180"/>
    </source>
</evidence>
<dbReference type="InterPro" id="IPR001881">
    <property type="entry name" value="EGF-like_Ca-bd_dom"/>
</dbReference>
<feature type="domain" description="EGF-like" evidence="7">
    <location>
        <begin position="20"/>
        <end position="61"/>
    </location>
</feature>
<dbReference type="Ensembl" id="ENSSLDT00000001716.1">
    <property type="protein sequence ID" value="ENSSLDP00000001631.1"/>
    <property type="gene ID" value="ENSSLDG00000001354.1"/>
</dbReference>
<dbReference type="AlphaFoldDB" id="A0A3B4WBS5"/>
<dbReference type="InterPro" id="IPR049883">
    <property type="entry name" value="NOTCH1_EGF-like"/>
</dbReference>
<dbReference type="Proteomes" id="UP000261360">
    <property type="component" value="Unplaced"/>
</dbReference>
<evidence type="ECO:0000256" key="2">
    <source>
        <dbReference type="ARBA" id="ARBA00022729"/>
    </source>
</evidence>
<organism evidence="8 9">
    <name type="scientific">Seriola lalandi dorsalis</name>
    <dbReference type="NCBI Taxonomy" id="1841481"/>
    <lineage>
        <taxon>Eukaryota</taxon>
        <taxon>Metazoa</taxon>
        <taxon>Chordata</taxon>
        <taxon>Craniata</taxon>
        <taxon>Vertebrata</taxon>
        <taxon>Euteleostomi</taxon>
        <taxon>Actinopterygii</taxon>
        <taxon>Neopterygii</taxon>
        <taxon>Teleostei</taxon>
        <taxon>Neoteleostei</taxon>
        <taxon>Acanthomorphata</taxon>
        <taxon>Carangaria</taxon>
        <taxon>Carangiformes</taxon>
        <taxon>Carangidae</taxon>
        <taxon>Seriola</taxon>
    </lineage>
</organism>
<dbReference type="SMART" id="SM00179">
    <property type="entry name" value="EGF_CA"/>
    <property type="match status" value="1"/>
</dbReference>
<protein>
    <recommendedName>
        <fullName evidence="7">EGF-like domain-containing protein</fullName>
    </recommendedName>
</protein>
<dbReference type="Gene3D" id="2.10.25.10">
    <property type="entry name" value="Laminin"/>
    <property type="match status" value="1"/>
</dbReference>
<dbReference type="STRING" id="1841481.ENSSLDP00000001631"/>
<keyword evidence="4" id="KW-1015">Disulfide bond</keyword>
<accession>A0A3B4WBS5</accession>
<dbReference type="FunFam" id="2.10.25.10:FF:000017">
    <property type="entry name" value="latent-transforming growth factor beta-binding protein 4 isoform X1"/>
    <property type="match status" value="1"/>
</dbReference>
<keyword evidence="5" id="KW-0325">Glycoprotein</keyword>
<dbReference type="GO" id="GO:0005509">
    <property type="term" value="F:calcium ion binding"/>
    <property type="evidence" value="ECO:0007669"/>
    <property type="project" value="InterPro"/>
</dbReference>
<reference evidence="8" key="2">
    <citation type="submission" date="2025-09" db="UniProtKB">
        <authorList>
            <consortium name="Ensembl"/>
        </authorList>
    </citation>
    <scope>IDENTIFICATION</scope>
</reference>
<keyword evidence="1 6" id="KW-0245">EGF-like domain</keyword>
<comment type="caution">
    <text evidence="6">Lacks conserved residue(s) required for the propagation of feature annotation.</text>
</comment>
<keyword evidence="3" id="KW-0677">Repeat</keyword>
<dbReference type="InterPro" id="IPR000742">
    <property type="entry name" value="EGF"/>
</dbReference>
<name>A0A3B4WBS5_SERLL</name>
<dbReference type="PROSITE" id="PS01186">
    <property type="entry name" value="EGF_2"/>
    <property type="match status" value="1"/>
</dbReference>
<dbReference type="PROSITE" id="PS01187">
    <property type="entry name" value="EGF_CA"/>
    <property type="match status" value="1"/>
</dbReference>